<dbReference type="Proteomes" id="UP000178650">
    <property type="component" value="Unassembled WGS sequence"/>
</dbReference>
<keyword evidence="1" id="KW-0472">Membrane</keyword>
<organism evidence="2 3">
    <name type="scientific">Candidatus Staskawiczbacteria bacterium RIFOXYB1_FULL_37_44</name>
    <dbReference type="NCBI Taxonomy" id="1802223"/>
    <lineage>
        <taxon>Bacteria</taxon>
        <taxon>Candidatus Staskawicziibacteriota</taxon>
    </lineage>
</organism>
<dbReference type="STRING" id="1802223.A2358_03970"/>
<protein>
    <recommendedName>
        <fullName evidence="4">DUF5666 domain-containing protein</fullName>
    </recommendedName>
</protein>
<evidence type="ECO:0000256" key="1">
    <source>
        <dbReference type="SAM" id="Phobius"/>
    </source>
</evidence>
<proteinExistence type="predicted"/>
<keyword evidence="1" id="KW-1133">Transmembrane helix</keyword>
<comment type="caution">
    <text evidence="2">The sequence shown here is derived from an EMBL/GenBank/DDBJ whole genome shotgun (WGS) entry which is preliminary data.</text>
</comment>
<evidence type="ECO:0008006" key="4">
    <source>
        <dbReference type="Google" id="ProtNLM"/>
    </source>
</evidence>
<name>A0A1G2IWN2_9BACT</name>
<evidence type="ECO:0000313" key="2">
    <source>
        <dbReference type="EMBL" id="OGZ79112.1"/>
    </source>
</evidence>
<dbReference type="AlphaFoldDB" id="A0A1G2IWN2"/>
<gene>
    <name evidence="2" type="ORF">A2358_03970</name>
</gene>
<reference evidence="2 3" key="1">
    <citation type="journal article" date="2016" name="Nat. Commun.">
        <title>Thousands of microbial genomes shed light on interconnected biogeochemical processes in an aquifer system.</title>
        <authorList>
            <person name="Anantharaman K."/>
            <person name="Brown C.T."/>
            <person name="Hug L.A."/>
            <person name="Sharon I."/>
            <person name="Castelle C.J."/>
            <person name="Probst A.J."/>
            <person name="Thomas B.C."/>
            <person name="Singh A."/>
            <person name="Wilkins M.J."/>
            <person name="Karaoz U."/>
            <person name="Brodie E.L."/>
            <person name="Williams K.H."/>
            <person name="Hubbard S.S."/>
            <person name="Banfield J.F."/>
        </authorList>
    </citation>
    <scope>NUCLEOTIDE SEQUENCE [LARGE SCALE GENOMIC DNA]</scope>
</reference>
<feature type="transmembrane region" description="Helical" evidence="1">
    <location>
        <begin position="12"/>
        <end position="35"/>
    </location>
</feature>
<keyword evidence="1" id="KW-0812">Transmembrane</keyword>
<accession>A0A1G2IWN2</accession>
<evidence type="ECO:0000313" key="3">
    <source>
        <dbReference type="Proteomes" id="UP000178650"/>
    </source>
</evidence>
<sequence length="163" mass="18300">MNTNNILESKLFKAIILSIAVLIILVFVFGLGVFVGTKKADFSFRWADQYHRNFGGPQRGFFGDIMGNQFTNSNGVFGQILKIDGQILIIKGRGNAEKSILVSDKTSIIRQRDNIKLFDLKTDDIVVVIGEPNDNGQIEAKLIRVLPPPPMTLRPDTHKFHKF</sequence>
<dbReference type="EMBL" id="MHPJ01000009">
    <property type="protein sequence ID" value="OGZ79112.1"/>
    <property type="molecule type" value="Genomic_DNA"/>
</dbReference>